<name>A0ACC0G2W1_9ERIC</name>
<comment type="caution">
    <text evidence="1">The sequence shown here is derived from an EMBL/GenBank/DDBJ whole genome shotgun (WGS) entry which is preliminary data.</text>
</comment>
<sequence length="55" mass="6463">MVLIPRVDYRMDRGLPHAEVWPTTLQRAGTQRGTLIHQYVREHQHHNSPFPSCTQ</sequence>
<proteinExistence type="predicted"/>
<evidence type="ECO:0000313" key="1">
    <source>
        <dbReference type="EMBL" id="KAI7994690.1"/>
    </source>
</evidence>
<protein>
    <submittedName>
        <fullName evidence="1">Uncharacterized protein</fullName>
    </submittedName>
</protein>
<dbReference type="Proteomes" id="UP001060215">
    <property type="component" value="Chromosome 12"/>
</dbReference>
<evidence type="ECO:0000313" key="2">
    <source>
        <dbReference type="Proteomes" id="UP001060215"/>
    </source>
</evidence>
<organism evidence="1 2">
    <name type="scientific">Camellia lanceoleosa</name>
    <dbReference type="NCBI Taxonomy" id="1840588"/>
    <lineage>
        <taxon>Eukaryota</taxon>
        <taxon>Viridiplantae</taxon>
        <taxon>Streptophyta</taxon>
        <taxon>Embryophyta</taxon>
        <taxon>Tracheophyta</taxon>
        <taxon>Spermatophyta</taxon>
        <taxon>Magnoliopsida</taxon>
        <taxon>eudicotyledons</taxon>
        <taxon>Gunneridae</taxon>
        <taxon>Pentapetalae</taxon>
        <taxon>asterids</taxon>
        <taxon>Ericales</taxon>
        <taxon>Theaceae</taxon>
        <taxon>Camellia</taxon>
    </lineage>
</organism>
<dbReference type="EMBL" id="CM045769">
    <property type="protein sequence ID" value="KAI7994690.1"/>
    <property type="molecule type" value="Genomic_DNA"/>
</dbReference>
<keyword evidence="2" id="KW-1185">Reference proteome</keyword>
<accession>A0ACC0G2W1</accession>
<reference evidence="1 2" key="1">
    <citation type="journal article" date="2022" name="Plant J.">
        <title>Chromosome-level genome of Camellia lanceoleosa provides a valuable resource for understanding genome evolution and self-incompatibility.</title>
        <authorList>
            <person name="Gong W."/>
            <person name="Xiao S."/>
            <person name="Wang L."/>
            <person name="Liao Z."/>
            <person name="Chang Y."/>
            <person name="Mo W."/>
            <person name="Hu G."/>
            <person name="Li W."/>
            <person name="Zhao G."/>
            <person name="Zhu H."/>
            <person name="Hu X."/>
            <person name="Ji K."/>
            <person name="Xiang X."/>
            <person name="Song Q."/>
            <person name="Yuan D."/>
            <person name="Jin S."/>
            <person name="Zhang L."/>
        </authorList>
    </citation>
    <scope>NUCLEOTIDE SEQUENCE [LARGE SCALE GENOMIC DNA]</scope>
    <source>
        <strain evidence="1">SQ_2022a</strain>
    </source>
</reference>
<gene>
    <name evidence="1" type="ORF">LOK49_LG11G01528</name>
</gene>